<name>A0A1S9P865_9SPHI</name>
<evidence type="ECO:0000313" key="1">
    <source>
        <dbReference type="EMBL" id="OOQ57146.1"/>
    </source>
</evidence>
<evidence type="ECO:0000313" key="2">
    <source>
        <dbReference type="Proteomes" id="UP000189739"/>
    </source>
</evidence>
<protein>
    <recommendedName>
        <fullName evidence="3">Phage capsid protein</fullName>
    </recommendedName>
</protein>
<dbReference type="RefSeq" id="WP_078351020.1">
    <property type="nucleotide sequence ID" value="NZ_MBTF01000037.1"/>
</dbReference>
<evidence type="ECO:0008006" key="3">
    <source>
        <dbReference type="Google" id="ProtNLM"/>
    </source>
</evidence>
<sequence length="325" mass="35879">MAYDVSALNNYTIENAELLVLRSLFSSKTMKLIQAEGTVMTGVKTSEQIEIMETDAIFQQGGTCGFNSSGNTRFTQREVKVGKIKVNESLCPKTLESKYTQKALQKGSRYDAIPFEQDYTDRKAGKIAEQLETAVWQGDTTSPNVNLNKFDGLIKLNDASGQNINANQAQYIAGGAISAATGITIDNVRKIVGSQWLALPAALQGKADLRIFCGWDTFSKFISAYTDQNLFNFAPKGSELSAENDEIVIPGTSYRLSAVHGLDGTNRLFTMRTSNLYLATDLENEEEKWEIFFAKEADEVRFVAEFKDGVNVAFPDEVVTFKLTA</sequence>
<dbReference type="OrthoDB" id="1337491at2"/>
<gene>
    <name evidence="1" type="ORF">BC343_16635</name>
</gene>
<comment type="caution">
    <text evidence="1">The sequence shown here is derived from an EMBL/GenBank/DDBJ whole genome shotgun (WGS) entry which is preliminary data.</text>
</comment>
<dbReference type="EMBL" id="MBTF01000037">
    <property type="protein sequence ID" value="OOQ57146.1"/>
    <property type="molecule type" value="Genomic_DNA"/>
</dbReference>
<keyword evidence="2" id="KW-1185">Reference proteome</keyword>
<organism evidence="1 2">
    <name type="scientific">Mucilaginibacter pedocola</name>
    <dbReference type="NCBI Taxonomy" id="1792845"/>
    <lineage>
        <taxon>Bacteria</taxon>
        <taxon>Pseudomonadati</taxon>
        <taxon>Bacteroidota</taxon>
        <taxon>Sphingobacteriia</taxon>
        <taxon>Sphingobacteriales</taxon>
        <taxon>Sphingobacteriaceae</taxon>
        <taxon>Mucilaginibacter</taxon>
    </lineage>
</organism>
<dbReference type="AlphaFoldDB" id="A0A1S9P865"/>
<accession>A0A1S9P865</accession>
<dbReference type="STRING" id="1792845.BC343_16635"/>
<proteinExistence type="predicted"/>
<dbReference type="Proteomes" id="UP000189739">
    <property type="component" value="Unassembled WGS sequence"/>
</dbReference>
<reference evidence="1 2" key="1">
    <citation type="submission" date="2016-07" db="EMBL/GenBank/DDBJ databases">
        <title>Genomic analysis of zinc-resistant bacterium Mucilaginibacter pedocola TBZ30.</title>
        <authorList>
            <person name="Huang J."/>
            <person name="Tang J."/>
        </authorList>
    </citation>
    <scope>NUCLEOTIDE SEQUENCE [LARGE SCALE GENOMIC DNA]</scope>
    <source>
        <strain evidence="1 2">TBZ30</strain>
    </source>
</reference>